<gene>
    <name evidence="2" type="ORF">SAMN03080598_03710</name>
</gene>
<organism evidence="2 3">
    <name type="scientific">Algoriphagus boritolerans DSM 17298 = JCM 18970</name>
    <dbReference type="NCBI Taxonomy" id="1120964"/>
    <lineage>
        <taxon>Bacteria</taxon>
        <taxon>Pseudomonadati</taxon>
        <taxon>Bacteroidota</taxon>
        <taxon>Cytophagia</taxon>
        <taxon>Cytophagales</taxon>
        <taxon>Cyclobacteriaceae</taxon>
        <taxon>Algoriphagus</taxon>
    </lineage>
</organism>
<dbReference type="InterPro" id="IPR036278">
    <property type="entry name" value="Sialidase_sf"/>
</dbReference>
<evidence type="ECO:0000313" key="3">
    <source>
        <dbReference type="Proteomes" id="UP000236736"/>
    </source>
</evidence>
<dbReference type="AlphaFoldDB" id="A0A1H5ZT44"/>
<reference evidence="3" key="1">
    <citation type="submission" date="2016-10" db="EMBL/GenBank/DDBJ databases">
        <authorList>
            <person name="Varghese N."/>
            <person name="Submissions S."/>
        </authorList>
    </citation>
    <scope>NUCLEOTIDE SEQUENCE [LARGE SCALE GENOMIC DNA]</scope>
    <source>
        <strain evidence="3">DSM 17298</strain>
    </source>
</reference>
<name>A0A1H5ZT44_9BACT</name>
<dbReference type="PANTHER" id="PTHR43752">
    <property type="entry name" value="BNR/ASP-BOX REPEAT FAMILY PROTEIN"/>
    <property type="match status" value="1"/>
</dbReference>
<proteinExistence type="predicted"/>
<dbReference type="STRING" id="1120964.GCA_001313265_06678"/>
<feature type="domain" description="Sialidase" evidence="1">
    <location>
        <begin position="53"/>
        <end position="317"/>
    </location>
</feature>
<dbReference type="SUPFAM" id="SSF50939">
    <property type="entry name" value="Sialidases"/>
    <property type="match status" value="1"/>
</dbReference>
<dbReference type="RefSeq" id="WP_235010105.1">
    <property type="nucleotide sequence ID" value="NZ_FNVR01000031.1"/>
</dbReference>
<dbReference type="PANTHER" id="PTHR43752:SF2">
    <property type="entry name" value="BNR_ASP-BOX REPEAT FAMILY PROTEIN"/>
    <property type="match status" value="1"/>
</dbReference>
<accession>A0A1H5ZT44</accession>
<sequence>MMSFISFLGLLGLLSFSSKEKPEIKVLSSGFIYETAPFPSCHASTLLETSDGVMAAWFGGTYERHPDVSIYTAHRKNGTWSTPLLAADGIENETFRNPTWNPVLHRKNDGQIVLFYKEGPNPREWWGQYKVSEDEGKTWSKETQVPPGFLGPVRNKSVKLPNGQLLHPSSFEVKHIWTSHIELSDPDLKNWEKVELKGPFNAIQPTVLFHPNNKIQVLCRTQEGVVAESWSADQGKTWTPLTATKLENNNSGIDGVTLSSGYHLLVANPLKKGRNKLVLLGSNDGISWEELLVLENEEQGEFSYPAIIQASDGTIHISYTYNRKKIKYIQLSL</sequence>
<dbReference type="CDD" id="cd15482">
    <property type="entry name" value="Sialidase_non-viral"/>
    <property type="match status" value="1"/>
</dbReference>
<evidence type="ECO:0000259" key="1">
    <source>
        <dbReference type="Pfam" id="PF13088"/>
    </source>
</evidence>
<protein>
    <submittedName>
        <fullName evidence="2">Predicted neuraminidase (Sialidase)</fullName>
    </submittedName>
</protein>
<dbReference type="Proteomes" id="UP000236736">
    <property type="component" value="Unassembled WGS sequence"/>
</dbReference>
<dbReference type="InterPro" id="IPR011040">
    <property type="entry name" value="Sialidase"/>
</dbReference>
<dbReference type="EMBL" id="FNVR01000031">
    <property type="protein sequence ID" value="SEG39342.1"/>
    <property type="molecule type" value="Genomic_DNA"/>
</dbReference>
<dbReference type="Gene3D" id="2.120.10.10">
    <property type="match status" value="1"/>
</dbReference>
<keyword evidence="3" id="KW-1185">Reference proteome</keyword>
<evidence type="ECO:0000313" key="2">
    <source>
        <dbReference type="EMBL" id="SEG39342.1"/>
    </source>
</evidence>
<dbReference type="Pfam" id="PF13088">
    <property type="entry name" value="BNR_2"/>
    <property type="match status" value="1"/>
</dbReference>